<evidence type="ECO:0000313" key="2">
    <source>
        <dbReference type="Proteomes" id="UP000198666"/>
    </source>
</evidence>
<dbReference type="Proteomes" id="UP000198666">
    <property type="component" value="Unassembled WGS sequence"/>
</dbReference>
<name>A0A1G6KLX1_9BACI</name>
<protein>
    <submittedName>
        <fullName evidence="1">Uncharacterized protein</fullName>
    </submittedName>
</protein>
<proteinExistence type="predicted"/>
<gene>
    <name evidence="1" type="ORF">SAMN05421663_10264</name>
</gene>
<keyword evidence="2" id="KW-1185">Reference proteome</keyword>
<reference evidence="2" key="1">
    <citation type="submission" date="2016-10" db="EMBL/GenBank/DDBJ databases">
        <authorList>
            <person name="Varghese N."/>
            <person name="Submissions S."/>
        </authorList>
    </citation>
    <scope>NUCLEOTIDE SEQUENCE [LARGE SCALE GENOMIC DNA]</scope>
    <source>
        <strain evidence="2">DSM 21620</strain>
    </source>
</reference>
<organism evidence="1 2">
    <name type="scientific">Terribacillus halophilus</name>
    <dbReference type="NCBI Taxonomy" id="361279"/>
    <lineage>
        <taxon>Bacteria</taxon>
        <taxon>Bacillati</taxon>
        <taxon>Bacillota</taxon>
        <taxon>Bacilli</taxon>
        <taxon>Bacillales</taxon>
        <taxon>Bacillaceae</taxon>
        <taxon>Terribacillus</taxon>
    </lineage>
</organism>
<dbReference type="AlphaFoldDB" id="A0A1G6KLX1"/>
<accession>A0A1G6KLX1</accession>
<dbReference type="EMBL" id="FMZB01000002">
    <property type="protein sequence ID" value="SDC32040.1"/>
    <property type="molecule type" value="Genomic_DNA"/>
</dbReference>
<sequence>MKEKQLAKLIKLAPPGYRIPDDRLLPLMVRYGKTK</sequence>
<evidence type="ECO:0000313" key="1">
    <source>
        <dbReference type="EMBL" id="SDC32040.1"/>
    </source>
</evidence>